<name>A0A5C3KZS6_COPMA</name>
<dbReference type="SUPFAM" id="SSF52047">
    <property type="entry name" value="RNI-like"/>
    <property type="match status" value="1"/>
</dbReference>
<dbReference type="Proteomes" id="UP000307440">
    <property type="component" value="Unassembled WGS sequence"/>
</dbReference>
<accession>A0A5C3KZS6</accession>
<protein>
    <recommendedName>
        <fullName evidence="3">F-box domain-containing protein</fullName>
    </recommendedName>
</protein>
<keyword evidence="2" id="KW-1185">Reference proteome</keyword>
<organism evidence="1 2">
    <name type="scientific">Coprinopsis marcescibilis</name>
    <name type="common">Agaric fungus</name>
    <name type="synonym">Psathyrella marcescibilis</name>
    <dbReference type="NCBI Taxonomy" id="230819"/>
    <lineage>
        <taxon>Eukaryota</taxon>
        <taxon>Fungi</taxon>
        <taxon>Dikarya</taxon>
        <taxon>Basidiomycota</taxon>
        <taxon>Agaricomycotina</taxon>
        <taxon>Agaricomycetes</taxon>
        <taxon>Agaricomycetidae</taxon>
        <taxon>Agaricales</taxon>
        <taxon>Agaricineae</taxon>
        <taxon>Psathyrellaceae</taxon>
        <taxon>Coprinopsis</taxon>
    </lineage>
</organism>
<dbReference type="EMBL" id="ML210187">
    <property type="protein sequence ID" value="TFK25343.1"/>
    <property type="molecule type" value="Genomic_DNA"/>
</dbReference>
<proteinExistence type="predicted"/>
<gene>
    <name evidence="1" type="ORF">FA15DRAFT_668573</name>
</gene>
<evidence type="ECO:0008006" key="3">
    <source>
        <dbReference type="Google" id="ProtNLM"/>
    </source>
</evidence>
<reference evidence="1 2" key="1">
    <citation type="journal article" date="2019" name="Nat. Ecol. Evol.">
        <title>Megaphylogeny resolves global patterns of mushroom evolution.</title>
        <authorList>
            <person name="Varga T."/>
            <person name="Krizsan K."/>
            <person name="Foldi C."/>
            <person name="Dima B."/>
            <person name="Sanchez-Garcia M."/>
            <person name="Sanchez-Ramirez S."/>
            <person name="Szollosi G.J."/>
            <person name="Szarkandi J.G."/>
            <person name="Papp V."/>
            <person name="Albert L."/>
            <person name="Andreopoulos W."/>
            <person name="Angelini C."/>
            <person name="Antonin V."/>
            <person name="Barry K.W."/>
            <person name="Bougher N.L."/>
            <person name="Buchanan P."/>
            <person name="Buyck B."/>
            <person name="Bense V."/>
            <person name="Catcheside P."/>
            <person name="Chovatia M."/>
            <person name="Cooper J."/>
            <person name="Damon W."/>
            <person name="Desjardin D."/>
            <person name="Finy P."/>
            <person name="Geml J."/>
            <person name="Haridas S."/>
            <person name="Hughes K."/>
            <person name="Justo A."/>
            <person name="Karasinski D."/>
            <person name="Kautmanova I."/>
            <person name="Kiss B."/>
            <person name="Kocsube S."/>
            <person name="Kotiranta H."/>
            <person name="LaButti K.M."/>
            <person name="Lechner B.E."/>
            <person name="Liimatainen K."/>
            <person name="Lipzen A."/>
            <person name="Lukacs Z."/>
            <person name="Mihaltcheva S."/>
            <person name="Morgado L.N."/>
            <person name="Niskanen T."/>
            <person name="Noordeloos M.E."/>
            <person name="Ohm R.A."/>
            <person name="Ortiz-Santana B."/>
            <person name="Ovrebo C."/>
            <person name="Racz N."/>
            <person name="Riley R."/>
            <person name="Savchenko A."/>
            <person name="Shiryaev A."/>
            <person name="Soop K."/>
            <person name="Spirin V."/>
            <person name="Szebenyi C."/>
            <person name="Tomsovsky M."/>
            <person name="Tulloss R.E."/>
            <person name="Uehling J."/>
            <person name="Grigoriev I.V."/>
            <person name="Vagvolgyi C."/>
            <person name="Papp T."/>
            <person name="Martin F.M."/>
            <person name="Miettinen O."/>
            <person name="Hibbett D.S."/>
            <person name="Nagy L.G."/>
        </authorList>
    </citation>
    <scope>NUCLEOTIDE SEQUENCE [LARGE SCALE GENOMIC DNA]</scope>
    <source>
        <strain evidence="1 2">CBS 121175</strain>
    </source>
</reference>
<evidence type="ECO:0000313" key="1">
    <source>
        <dbReference type="EMBL" id="TFK25343.1"/>
    </source>
</evidence>
<dbReference type="AlphaFoldDB" id="A0A5C3KZS6"/>
<sequence length="406" mass="47390">MVSAFPPELIREIVTHLQHPGQDDRSSLKTATLISSAFRPHCQKILFFNLKLKHPEDLERTWWLLENSKAIQNYTKKLSLYTHEMTAGGKSLAVVLWRIKQLEIIREMDLSRIFRVESISAVIASILSSTKSPILALFIQRRYFEWMTSFTPLLKRLRLCGTMPLSMFKLTPSPPPSTGQRLRLHHLHLSVIQQTGIFRYLFDIGALAELRTLNIWLSPGLTLDNADPISVLRPLILGSASSLNEFRYEVDLCLGSRLQDKEIFDLSGFTRLRELSLCFGYFNQRYTRDRRAYIHNTPFRWVIGFLQTATSETPLERFRLRWDHVPYDDTRQLSPDFDFQAWEELDSLFTDRSRFSRLKKVHLQIRIHDDLRHQGVTTQFKGLLKNTADLGILRVCKSLRSKFEPR</sequence>
<evidence type="ECO:0000313" key="2">
    <source>
        <dbReference type="Proteomes" id="UP000307440"/>
    </source>
</evidence>